<dbReference type="InterPro" id="IPR036098">
    <property type="entry name" value="Thymidylate_synthase_ThyX_sf"/>
</dbReference>
<dbReference type="SUPFAM" id="SSF69796">
    <property type="entry name" value="Thymidylate synthase-complementing protein Thy1"/>
    <property type="match status" value="1"/>
</dbReference>
<protein>
    <submittedName>
        <fullName evidence="1">Uncharacterized protein</fullName>
    </submittedName>
</protein>
<reference evidence="1" key="1">
    <citation type="submission" date="2020-05" db="EMBL/GenBank/DDBJ databases">
        <authorList>
            <person name="Chiriac C."/>
            <person name="Salcher M."/>
            <person name="Ghai R."/>
            <person name="Kavagutti S V."/>
        </authorList>
    </citation>
    <scope>NUCLEOTIDE SEQUENCE</scope>
</reference>
<evidence type="ECO:0000313" key="1">
    <source>
        <dbReference type="EMBL" id="CAB5220464.1"/>
    </source>
</evidence>
<dbReference type="GO" id="GO:0050797">
    <property type="term" value="F:thymidylate synthase (FAD) activity"/>
    <property type="evidence" value="ECO:0007669"/>
    <property type="project" value="InterPro"/>
</dbReference>
<name>A0A6J7WWF5_9CAUD</name>
<dbReference type="EMBL" id="LR798285">
    <property type="protein sequence ID" value="CAB5220464.1"/>
    <property type="molecule type" value="Genomic_DNA"/>
</dbReference>
<sequence length="282" mass="31471">MTITAEVVAHSAHPGCPDLISMKLRYPRFIHAEAKTHRLIRIDDAEVEFLQEISLMDDPKLSRCASSSRAVPIDRMIQEILDDPAMPVTWGSNKPGMQAGAEIDRPDLAMEVWLDARDRAVDAARDAQRLGLHKQIVNRLIEPFAHISVIVTATEWDNFFSLRRHEAADPTMRALADAMYQAKVNSKPAALPLSGVWHRPFATGPDDPATPRQIAARCARVSYLNHDGKPTTAEADEKLADTLESEAHMSPFEHVARPTPGQRHHNLNGWQSLRALMEDAYV</sequence>
<accession>A0A6J7WWF5</accession>
<dbReference type="GO" id="GO:0006231">
    <property type="term" value="P:dTMP biosynthetic process"/>
    <property type="evidence" value="ECO:0007669"/>
    <property type="project" value="InterPro"/>
</dbReference>
<gene>
    <name evidence="1" type="ORF">UFOVP233_84</name>
</gene>
<organism evidence="1">
    <name type="scientific">uncultured Caudovirales phage</name>
    <dbReference type="NCBI Taxonomy" id="2100421"/>
    <lineage>
        <taxon>Viruses</taxon>
        <taxon>Duplodnaviria</taxon>
        <taxon>Heunggongvirae</taxon>
        <taxon>Uroviricota</taxon>
        <taxon>Caudoviricetes</taxon>
        <taxon>Peduoviridae</taxon>
        <taxon>Maltschvirus</taxon>
        <taxon>Maltschvirus maltsch</taxon>
    </lineage>
</organism>
<dbReference type="GO" id="GO:0050660">
    <property type="term" value="F:flavin adenine dinucleotide binding"/>
    <property type="evidence" value="ECO:0007669"/>
    <property type="project" value="InterPro"/>
</dbReference>
<dbReference type="Gene3D" id="3.30.1360.170">
    <property type="match status" value="2"/>
</dbReference>
<proteinExistence type="predicted"/>